<evidence type="ECO:0000256" key="3">
    <source>
        <dbReference type="HAMAP-Rule" id="MF_01812"/>
    </source>
</evidence>
<dbReference type="SUPFAM" id="SSF55729">
    <property type="entry name" value="Acyl-CoA N-acyltransferases (Nat)"/>
    <property type="match status" value="1"/>
</dbReference>
<feature type="binding site" evidence="3">
    <location>
        <begin position="179"/>
        <end position="180"/>
    </location>
    <ligand>
        <name>acetyl-CoA</name>
        <dbReference type="ChEBI" id="CHEBI:57288"/>
    </ligand>
</feature>
<dbReference type="GO" id="GO:0030649">
    <property type="term" value="P:aminoglycoside antibiotic catabolic process"/>
    <property type="evidence" value="ECO:0007669"/>
    <property type="project" value="TreeGrafter"/>
</dbReference>
<gene>
    <name evidence="7" type="ORF">F7O44_00640</name>
</gene>
<comment type="subunit">
    <text evidence="3">Homohexamer; trimer of dimers.</text>
</comment>
<evidence type="ECO:0000256" key="2">
    <source>
        <dbReference type="ARBA" id="ARBA00023315"/>
    </source>
</evidence>
<evidence type="ECO:0000259" key="5">
    <source>
        <dbReference type="Pfam" id="PF13530"/>
    </source>
</evidence>
<protein>
    <submittedName>
        <fullName evidence="7">GNAT family N-acetyltransferase</fullName>
    </submittedName>
</protein>
<dbReference type="PANTHER" id="PTHR37817:SF1">
    <property type="entry name" value="N-ACETYLTRANSFERASE EIS"/>
    <property type="match status" value="1"/>
</dbReference>
<evidence type="ECO:0000256" key="4">
    <source>
        <dbReference type="SAM" id="MobiDB-lite"/>
    </source>
</evidence>
<feature type="domain" description="Enhanced intracellular survival protein" evidence="5">
    <location>
        <begin position="364"/>
        <end position="464"/>
    </location>
</feature>
<dbReference type="HAMAP" id="MF_01812">
    <property type="entry name" value="Eis"/>
    <property type="match status" value="1"/>
</dbReference>
<evidence type="ECO:0000256" key="1">
    <source>
        <dbReference type="ARBA" id="ARBA00022679"/>
    </source>
</evidence>
<dbReference type="GO" id="GO:0034069">
    <property type="term" value="F:aminoglycoside N-acetyltransferase activity"/>
    <property type="evidence" value="ECO:0007669"/>
    <property type="project" value="TreeGrafter"/>
</dbReference>
<feature type="compositionally biased region" description="Basic and acidic residues" evidence="4">
    <location>
        <begin position="7"/>
        <end position="16"/>
    </location>
</feature>
<dbReference type="InterPro" id="IPR036527">
    <property type="entry name" value="SCP2_sterol-bd_dom_sf"/>
</dbReference>
<dbReference type="Gene3D" id="3.30.1050.10">
    <property type="entry name" value="SCP2 sterol-binding domain"/>
    <property type="match status" value="1"/>
</dbReference>
<feature type="binding site" evidence="3">
    <location>
        <begin position="151"/>
        <end position="156"/>
    </location>
    <ligand>
        <name>acetyl-CoA</name>
        <dbReference type="ChEBI" id="CHEBI:57288"/>
    </ligand>
</feature>
<evidence type="ECO:0000313" key="8">
    <source>
        <dbReference type="Proteomes" id="UP000460435"/>
    </source>
</evidence>
<comment type="caution">
    <text evidence="7">The sequence shown here is derived from an EMBL/GenBank/DDBJ whole genome shotgun (WGS) entry which is preliminary data.</text>
</comment>
<evidence type="ECO:0000259" key="6">
    <source>
        <dbReference type="Pfam" id="PF17668"/>
    </source>
</evidence>
<dbReference type="AlphaFoldDB" id="A0A7K3LY37"/>
<dbReference type="RefSeq" id="WP_162448274.1">
    <property type="nucleotide sequence ID" value="NZ_WLZY01000001.1"/>
</dbReference>
<dbReference type="InterPro" id="IPR022902">
    <property type="entry name" value="NAcTrfase_Eis"/>
</dbReference>
<dbReference type="NCBIfam" id="NF002367">
    <property type="entry name" value="PRK01346.1-4"/>
    <property type="match status" value="1"/>
</dbReference>
<feature type="domain" description="Eis-like acetyltransferase" evidence="6">
    <location>
        <begin position="248"/>
        <end position="360"/>
    </location>
</feature>
<comment type="caution">
    <text evidence="3">Lacks conserved residue(s) required for the propagation of feature annotation.</text>
</comment>
<evidence type="ECO:0000313" key="7">
    <source>
        <dbReference type="EMBL" id="NDL55572.1"/>
    </source>
</evidence>
<dbReference type="InterPro" id="IPR016181">
    <property type="entry name" value="Acyl_CoA_acyltransferase"/>
</dbReference>
<dbReference type="Pfam" id="PF13527">
    <property type="entry name" value="Acetyltransf_9"/>
    <property type="match status" value="1"/>
</dbReference>
<comment type="similarity">
    <text evidence="3">Belongs to the acetyltransferase Eis family.</text>
</comment>
<dbReference type="Pfam" id="PF17668">
    <property type="entry name" value="Acetyltransf_17"/>
    <property type="match status" value="1"/>
</dbReference>
<sequence>MLPPSVRRGDVDDHLSSRIGTGAEITSPDSPSIYKVVGVATEIRAFKRSEAIDYLKVLPYANGLPHWEPAPAAWYGGSAAWPPRQPMTQDQLEAAAEKLMASERFHPQAAFVDGRLVGASAMLSFEITVPGLNQLPMGGVTATGVVATHRRRGLLRGMIQAMFDEALDRGEPVAALSASEGSIYGRFGFSPATVRTRWEIERPEATLREAEQPPGSLELVDAAMAREAWPAVHDIARKDRVGELSARAGQWAGLSDEADGTDDGPLRYLIHRTPEGDIDGIANFRLPWSPRLEDTGTLIVEALQATNNNAYRALWQLLLDFDLTKRIVAAPRPADEPLRWMLHNPRALRVTRQSDNLWVRLLEVPTALESRSYDVAGGITLTIDDDAMCPANTGTWRLDAGPDGATCARTNAQPDLTLDIQALSSLYLGGVSAALLASADRIRPHRPEAVTTLSRLFRVDPEPFNSFAF</sequence>
<dbReference type="InterPro" id="IPR051554">
    <property type="entry name" value="Acetyltransferase_Eis"/>
</dbReference>
<dbReference type="Gene3D" id="3.40.630.30">
    <property type="match status" value="2"/>
</dbReference>
<dbReference type="SUPFAM" id="SSF55718">
    <property type="entry name" value="SCP-like"/>
    <property type="match status" value="1"/>
</dbReference>
<feature type="region of interest" description="Disordered" evidence="4">
    <location>
        <begin position="1"/>
        <end position="24"/>
    </location>
</feature>
<dbReference type="InterPro" id="IPR025559">
    <property type="entry name" value="Eis_dom"/>
</dbReference>
<dbReference type="Proteomes" id="UP000460435">
    <property type="component" value="Unassembled WGS sequence"/>
</dbReference>
<feature type="active site" description="Proton acceptor; via carboxylate" evidence="3">
    <location>
        <position position="469"/>
    </location>
</feature>
<keyword evidence="8" id="KW-1185">Reference proteome</keyword>
<dbReference type="PANTHER" id="PTHR37817">
    <property type="entry name" value="N-ACETYLTRANSFERASE EIS"/>
    <property type="match status" value="1"/>
</dbReference>
<dbReference type="InterPro" id="IPR041380">
    <property type="entry name" value="Acetyltransf_17"/>
</dbReference>
<proteinExistence type="inferred from homology"/>
<keyword evidence="2 3" id="KW-0012">Acyltransferase</keyword>
<accession>A0A7K3LY37</accession>
<reference evidence="7 8" key="1">
    <citation type="submission" date="2019-11" db="EMBL/GenBank/DDBJ databases">
        <authorList>
            <person name="Li X.-J."/>
            <person name="Feng X.-M."/>
        </authorList>
    </citation>
    <scope>NUCLEOTIDE SEQUENCE [LARGE SCALE GENOMIC DNA]</scope>
    <source>
        <strain evidence="7 8">XMNu-373</strain>
    </source>
</reference>
<dbReference type="Pfam" id="PF13530">
    <property type="entry name" value="SCP2_2"/>
    <property type="match status" value="1"/>
</dbReference>
<feature type="active site" description="Proton donor" evidence="3">
    <location>
        <position position="184"/>
    </location>
</feature>
<organism evidence="7 8">
    <name type="scientific">Phytoactinopolyspora mesophila</name>
    <dbReference type="NCBI Taxonomy" id="2650750"/>
    <lineage>
        <taxon>Bacteria</taxon>
        <taxon>Bacillati</taxon>
        <taxon>Actinomycetota</taxon>
        <taxon>Actinomycetes</taxon>
        <taxon>Jiangellales</taxon>
        <taxon>Jiangellaceae</taxon>
        <taxon>Phytoactinopolyspora</taxon>
    </lineage>
</organism>
<keyword evidence="1 3" id="KW-0808">Transferase</keyword>
<dbReference type="EMBL" id="WLZY01000001">
    <property type="protein sequence ID" value="NDL55572.1"/>
    <property type="molecule type" value="Genomic_DNA"/>
</dbReference>
<name>A0A7K3LY37_9ACTN</name>